<accession>A0A9D5BT66</accession>
<dbReference type="AlphaFoldDB" id="A0A9D5BT66"/>
<dbReference type="EMBL" id="JAGGNH010000092">
    <property type="protein sequence ID" value="KAJ0960263.1"/>
    <property type="molecule type" value="Genomic_DNA"/>
</dbReference>
<organism evidence="2 3">
    <name type="scientific">Dioscorea zingiberensis</name>
    <dbReference type="NCBI Taxonomy" id="325984"/>
    <lineage>
        <taxon>Eukaryota</taxon>
        <taxon>Viridiplantae</taxon>
        <taxon>Streptophyta</taxon>
        <taxon>Embryophyta</taxon>
        <taxon>Tracheophyta</taxon>
        <taxon>Spermatophyta</taxon>
        <taxon>Magnoliopsida</taxon>
        <taxon>Liliopsida</taxon>
        <taxon>Dioscoreales</taxon>
        <taxon>Dioscoreaceae</taxon>
        <taxon>Dioscorea</taxon>
    </lineage>
</organism>
<feature type="coiled-coil region" evidence="1">
    <location>
        <begin position="19"/>
        <end position="123"/>
    </location>
</feature>
<dbReference type="Proteomes" id="UP001085076">
    <property type="component" value="Unassembled WGS sequence"/>
</dbReference>
<gene>
    <name evidence="2" type="ORF">J5N97_001904</name>
</gene>
<evidence type="ECO:0000313" key="3">
    <source>
        <dbReference type="Proteomes" id="UP001085076"/>
    </source>
</evidence>
<reference evidence="2 3" key="1">
    <citation type="journal article" date="2022" name="Hortic Res">
        <title>The genome of Dioscorea zingiberensis sheds light on the biosynthesis, origin and evolution of the medicinally important diosgenin saponins.</title>
        <authorList>
            <person name="Li Y."/>
            <person name="Tan C."/>
            <person name="Li Z."/>
            <person name="Guo J."/>
            <person name="Li S."/>
            <person name="Chen X."/>
            <person name="Wang C."/>
            <person name="Dai X."/>
            <person name="Yang H."/>
            <person name="Song W."/>
            <person name="Hou L."/>
            <person name="Xu J."/>
            <person name="Tong Z."/>
            <person name="Xu A."/>
            <person name="Yuan X."/>
            <person name="Wang W."/>
            <person name="Yang Q."/>
            <person name="Chen L."/>
            <person name="Sun Z."/>
            <person name="Wang K."/>
            <person name="Pan B."/>
            <person name="Chen J."/>
            <person name="Bao Y."/>
            <person name="Liu F."/>
            <person name="Qi X."/>
            <person name="Gang D.R."/>
            <person name="Wen J."/>
            <person name="Li J."/>
        </authorList>
    </citation>
    <scope>NUCLEOTIDE SEQUENCE [LARGE SCALE GENOMIC DNA]</scope>
    <source>
        <strain evidence="2">Dzin_1.0</strain>
    </source>
</reference>
<name>A0A9D5BT66_9LILI</name>
<evidence type="ECO:0000313" key="2">
    <source>
        <dbReference type="EMBL" id="KAJ0960263.1"/>
    </source>
</evidence>
<evidence type="ECO:0000256" key="1">
    <source>
        <dbReference type="SAM" id="Coils"/>
    </source>
</evidence>
<keyword evidence="1" id="KW-0175">Coiled coil</keyword>
<sequence length="129" mass="14900">MKKSIEETEMLIQRGNVERNELVSTIDMLKKEAEKSLEKLNKMKYLMDEKEATIRRLQLESDKLKAQCNDLKRTLSEDEVEKGSLKGSDLLMMQDITSKDNMLEEVRRVSDNLSTELASLKGEKYVNGK</sequence>
<protein>
    <submittedName>
        <fullName evidence="2">Uncharacterized protein</fullName>
    </submittedName>
</protein>
<keyword evidence="3" id="KW-1185">Reference proteome</keyword>
<proteinExistence type="predicted"/>
<dbReference type="OrthoDB" id="765176at2759"/>
<comment type="caution">
    <text evidence="2">The sequence shown here is derived from an EMBL/GenBank/DDBJ whole genome shotgun (WGS) entry which is preliminary data.</text>
</comment>